<sequence length="114" mass="12302">MASPQPQNSGSLDAKEPSDRPARSSSVASGKSSTSTGEPPQRSPSVSSINRASHRQSFVEGLRNIPASPRQRHPSLTHAAVQELLNNPRRQSVSQPKIRQSRMAQHSSRRAGLS</sequence>
<feature type="compositionally biased region" description="Low complexity" evidence="1">
    <location>
        <begin position="24"/>
        <end position="35"/>
    </location>
</feature>
<feature type="region of interest" description="Disordered" evidence="1">
    <location>
        <begin position="1"/>
        <end position="114"/>
    </location>
</feature>
<gene>
    <name evidence="2" type="ORF">IM811_004512</name>
</gene>
<comment type="caution">
    <text evidence="2">The sequence shown here is derived from an EMBL/GenBank/DDBJ whole genome shotgun (WGS) entry which is preliminary data.</text>
</comment>
<accession>A0A8H7K9Y9</accession>
<evidence type="ECO:0000313" key="3">
    <source>
        <dbReference type="Proteomes" id="UP000616885"/>
    </source>
</evidence>
<organism evidence="2 3">
    <name type="scientific">Bionectria ochroleuca</name>
    <name type="common">Gliocladium roseum</name>
    <dbReference type="NCBI Taxonomy" id="29856"/>
    <lineage>
        <taxon>Eukaryota</taxon>
        <taxon>Fungi</taxon>
        <taxon>Dikarya</taxon>
        <taxon>Ascomycota</taxon>
        <taxon>Pezizomycotina</taxon>
        <taxon>Sordariomycetes</taxon>
        <taxon>Hypocreomycetidae</taxon>
        <taxon>Hypocreales</taxon>
        <taxon>Bionectriaceae</taxon>
        <taxon>Clonostachys</taxon>
    </lineage>
</organism>
<proteinExistence type="predicted"/>
<feature type="compositionally biased region" description="Polar residues" evidence="1">
    <location>
        <begin position="1"/>
        <end position="11"/>
    </location>
</feature>
<name>A0A8H7K9Y9_BIOOC</name>
<feature type="compositionally biased region" description="Basic and acidic residues" evidence="1">
    <location>
        <begin position="13"/>
        <end position="22"/>
    </location>
</feature>
<protein>
    <submittedName>
        <fullName evidence="2">Uncharacterized protein</fullName>
    </submittedName>
</protein>
<dbReference type="Proteomes" id="UP000616885">
    <property type="component" value="Unassembled WGS sequence"/>
</dbReference>
<evidence type="ECO:0000256" key="1">
    <source>
        <dbReference type="SAM" id="MobiDB-lite"/>
    </source>
</evidence>
<dbReference type="AlphaFoldDB" id="A0A8H7K9Y9"/>
<dbReference type="EMBL" id="JADCTT010000013">
    <property type="protein sequence ID" value="KAF9744890.1"/>
    <property type="molecule type" value="Genomic_DNA"/>
</dbReference>
<feature type="compositionally biased region" description="Polar residues" evidence="1">
    <location>
        <begin position="84"/>
        <end position="106"/>
    </location>
</feature>
<reference evidence="2" key="1">
    <citation type="submission" date="2020-10" db="EMBL/GenBank/DDBJ databases">
        <title>High-Quality Genome Resource of Clonostachys rosea strain S41 by Oxford Nanopore Long-Read Sequencing.</title>
        <authorList>
            <person name="Wang H."/>
        </authorList>
    </citation>
    <scope>NUCLEOTIDE SEQUENCE</scope>
    <source>
        <strain evidence="2">S41</strain>
    </source>
</reference>
<evidence type="ECO:0000313" key="2">
    <source>
        <dbReference type="EMBL" id="KAF9744890.1"/>
    </source>
</evidence>